<dbReference type="Proteomes" id="UP000440578">
    <property type="component" value="Unassembled WGS sequence"/>
</dbReference>
<keyword evidence="10 17" id="KW-0732">Signal</keyword>
<dbReference type="PANTHER" id="PTHR19237">
    <property type="entry name" value="NUCLEOBINDIN"/>
    <property type="match status" value="1"/>
</dbReference>
<keyword evidence="15" id="KW-0472">Membrane</keyword>
<feature type="domain" description="EF-hand" evidence="18">
    <location>
        <begin position="284"/>
        <end position="319"/>
    </location>
</feature>
<dbReference type="InterPro" id="IPR057576">
    <property type="entry name" value="NUCB1_N"/>
</dbReference>
<comment type="similarity">
    <text evidence="5">Belongs to the nucleobindin family.</text>
</comment>
<dbReference type="InterPro" id="IPR040250">
    <property type="entry name" value="Nucleobindin"/>
</dbReference>
<evidence type="ECO:0000256" key="4">
    <source>
        <dbReference type="ARBA" id="ARBA00004613"/>
    </source>
</evidence>
<keyword evidence="12" id="KW-0106">Calcium</keyword>
<dbReference type="GO" id="GO:0005509">
    <property type="term" value="F:calcium ion binding"/>
    <property type="evidence" value="ECO:0007669"/>
    <property type="project" value="InterPro"/>
</dbReference>
<organism evidence="19 20">
    <name type="scientific">Amphibalanus amphitrite</name>
    <name type="common">Striped barnacle</name>
    <name type="synonym">Balanus amphitrite</name>
    <dbReference type="NCBI Taxonomy" id="1232801"/>
    <lineage>
        <taxon>Eukaryota</taxon>
        <taxon>Metazoa</taxon>
        <taxon>Ecdysozoa</taxon>
        <taxon>Arthropoda</taxon>
        <taxon>Crustacea</taxon>
        <taxon>Multicrustacea</taxon>
        <taxon>Cirripedia</taxon>
        <taxon>Thoracica</taxon>
        <taxon>Thoracicalcarea</taxon>
        <taxon>Balanomorpha</taxon>
        <taxon>Balanoidea</taxon>
        <taxon>Balanidae</taxon>
        <taxon>Amphibalaninae</taxon>
        <taxon>Amphibalanus</taxon>
    </lineage>
</organism>
<feature type="chain" id="PRO_5025560181" evidence="17">
    <location>
        <begin position="25"/>
        <end position="388"/>
    </location>
</feature>
<evidence type="ECO:0000313" key="19">
    <source>
        <dbReference type="EMBL" id="KAF0287278.1"/>
    </source>
</evidence>
<protein>
    <submittedName>
        <fullName evidence="19">Nucleobindin-1</fullName>
    </submittedName>
</protein>
<keyword evidence="20" id="KW-1185">Reference proteome</keyword>
<dbReference type="InterPro" id="IPR011992">
    <property type="entry name" value="EF-hand-dom_pair"/>
</dbReference>
<sequence length="388" mass="45807">MTALLKLACGLALVVAVVAPPPRAQPPPPHQPTEEELNMTSETMGLEYKNYLEEVVKMLEQDAQFKDILANATDEDIQSGSVADKLHVVDPSIRSKLDELKRIELDRLRRKATEAFELSNGLDRNTIREPHHLDHRNPHTFREEDLRKLIHKTTKDLEELDRQRREDFKRYEMEKEFKYQEQLKTLDEEHKKEAVKKHEEELKKKKEHPKSQVHHPLSEDQLEEVWEEQDHMEREDFNPETFFRMHDVDGNELLDQNEVMALFKTELDKIYNGTDYDPRERDEEMNEMRESTYAEVDTDRDGFISLKEFLASTQHEDYRADQGWEGVNEREMFARQEYEKYEQQRHAEIQRQINMGVVSVATGSVYSVPARRRAAPPAEFYSSVLLTR</sequence>
<evidence type="ECO:0000256" key="5">
    <source>
        <dbReference type="ARBA" id="ARBA00008063"/>
    </source>
</evidence>
<gene>
    <name evidence="19" type="primary">NUCB1</name>
    <name evidence="19" type="ORF">FJT64_014280</name>
</gene>
<dbReference type="SUPFAM" id="SSF47473">
    <property type="entry name" value="EF-hand"/>
    <property type="match status" value="1"/>
</dbReference>
<keyword evidence="13" id="KW-0333">Golgi apparatus</keyword>
<evidence type="ECO:0000256" key="16">
    <source>
        <dbReference type="SAM" id="MobiDB-lite"/>
    </source>
</evidence>
<dbReference type="Gene3D" id="1.10.238.10">
    <property type="entry name" value="EF-hand"/>
    <property type="match status" value="1"/>
</dbReference>
<dbReference type="AlphaFoldDB" id="A0A6A4V9G2"/>
<dbReference type="GO" id="GO:0016020">
    <property type="term" value="C:membrane"/>
    <property type="evidence" value="ECO:0007669"/>
    <property type="project" value="UniProtKB-SubCell"/>
</dbReference>
<dbReference type="EMBL" id="VIIS01002204">
    <property type="protein sequence ID" value="KAF0287278.1"/>
    <property type="molecule type" value="Genomic_DNA"/>
</dbReference>
<evidence type="ECO:0000313" key="20">
    <source>
        <dbReference type="Proteomes" id="UP000440578"/>
    </source>
</evidence>
<evidence type="ECO:0000256" key="14">
    <source>
        <dbReference type="ARBA" id="ARBA00023125"/>
    </source>
</evidence>
<evidence type="ECO:0000256" key="10">
    <source>
        <dbReference type="ARBA" id="ARBA00022729"/>
    </source>
</evidence>
<evidence type="ECO:0000256" key="13">
    <source>
        <dbReference type="ARBA" id="ARBA00023034"/>
    </source>
</evidence>
<keyword evidence="14" id="KW-0238">DNA-binding</keyword>
<feature type="domain" description="EF-hand" evidence="18">
    <location>
        <begin position="234"/>
        <end position="269"/>
    </location>
</feature>
<keyword evidence="11" id="KW-0677">Repeat</keyword>
<evidence type="ECO:0000256" key="9">
    <source>
        <dbReference type="ARBA" id="ARBA00022658"/>
    </source>
</evidence>
<dbReference type="GO" id="GO:0070062">
    <property type="term" value="C:extracellular exosome"/>
    <property type="evidence" value="ECO:0007669"/>
    <property type="project" value="TreeGrafter"/>
</dbReference>
<dbReference type="PROSITE" id="PS00018">
    <property type="entry name" value="EF_HAND_1"/>
    <property type="match status" value="1"/>
</dbReference>
<accession>A0A6A4V9G2</accession>
<evidence type="ECO:0000256" key="2">
    <source>
        <dbReference type="ARBA" id="ARBA00004496"/>
    </source>
</evidence>
<keyword evidence="8" id="KW-0597">Phosphoprotein</keyword>
<dbReference type="PANTHER" id="PTHR19237:SF20">
    <property type="entry name" value="NUCLEOBINDIN 1"/>
    <property type="match status" value="1"/>
</dbReference>
<feature type="region of interest" description="Disordered" evidence="16">
    <location>
        <begin position="190"/>
        <end position="230"/>
    </location>
</feature>
<feature type="compositionally biased region" description="Basic and acidic residues" evidence="16">
    <location>
        <begin position="190"/>
        <end position="204"/>
    </location>
</feature>
<dbReference type="GO" id="GO:0003677">
    <property type="term" value="F:DNA binding"/>
    <property type="evidence" value="ECO:0007669"/>
    <property type="project" value="UniProtKB-KW"/>
</dbReference>
<evidence type="ECO:0000259" key="18">
    <source>
        <dbReference type="PROSITE" id="PS50222"/>
    </source>
</evidence>
<dbReference type="GO" id="GO:0005793">
    <property type="term" value="C:endoplasmic reticulum-Golgi intermediate compartment"/>
    <property type="evidence" value="ECO:0007669"/>
    <property type="project" value="TreeGrafter"/>
</dbReference>
<evidence type="ECO:0000256" key="3">
    <source>
        <dbReference type="ARBA" id="ARBA00004555"/>
    </source>
</evidence>
<keyword evidence="9" id="KW-0344">Guanine-nucleotide releasing factor</keyword>
<evidence type="ECO:0000256" key="7">
    <source>
        <dbReference type="ARBA" id="ARBA00022525"/>
    </source>
</evidence>
<evidence type="ECO:0000256" key="15">
    <source>
        <dbReference type="ARBA" id="ARBA00023136"/>
    </source>
</evidence>
<dbReference type="Pfam" id="PF13499">
    <property type="entry name" value="EF-hand_7"/>
    <property type="match status" value="1"/>
</dbReference>
<feature type="signal peptide" evidence="17">
    <location>
        <begin position="1"/>
        <end position="24"/>
    </location>
</feature>
<keyword evidence="6" id="KW-0963">Cytoplasm</keyword>
<dbReference type="InterPro" id="IPR002048">
    <property type="entry name" value="EF_hand_dom"/>
</dbReference>
<comment type="caution">
    <text evidence="19">The sequence shown here is derived from an EMBL/GenBank/DDBJ whole genome shotgun (WGS) entry which is preliminary data.</text>
</comment>
<name>A0A6A4V9G2_AMPAM</name>
<proteinExistence type="inferred from homology"/>
<dbReference type="GO" id="GO:0005794">
    <property type="term" value="C:Golgi apparatus"/>
    <property type="evidence" value="ECO:0007669"/>
    <property type="project" value="UniProtKB-SubCell"/>
</dbReference>
<comment type="subcellular location">
    <subcellularLocation>
        <location evidence="2">Cytoplasm</location>
    </subcellularLocation>
    <subcellularLocation>
        <location evidence="3">Golgi apparatus</location>
    </subcellularLocation>
    <subcellularLocation>
        <location evidence="1">Membrane</location>
        <topology evidence="1">Peripheral membrane protein</topology>
    </subcellularLocation>
    <subcellularLocation>
        <location evidence="4">Secreted</location>
    </subcellularLocation>
</comment>
<evidence type="ECO:0000256" key="17">
    <source>
        <dbReference type="SAM" id="SignalP"/>
    </source>
</evidence>
<dbReference type="GO" id="GO:0005085">
    <property type="term" value="F:guanyl-nucleotide exchange factor activity"/>
    <property type="evidence" value="ECO:0007669"/>
    <property type="project" value="UniProtKB-KW"/>
</dbReference>
<dbReference type="Pfam" id="PF25434">
    <property type="entry name" value="NUCB1_N"/>
    <property type="match status" value="1"/>
</dbReference>
<evidence type="ECO:0000256" key="11">
    <source>
        <dbReference type="ARBA" id="ARBA00022737"/>
    </source>
</evidence>
<evidence type="ECO:0000256" key="8">
    <source>
        <dbReference type="ARBA" id="ARBA00022553"/>
    </source>
</evidence>
<keyword evidence="7" id="KW-0964">Secreted</keyword>
<evidence type="ECO:0000256" key="12">
    <source>
        <dbReference type="ARBA" id="ARBA00022837"/>
    </source>
</evidence>
<evidence type="ECO:0000256" key="6">
    <source>
        <dbReference type="ARBA" id="ARBA00022490"/>
    </source>
</evidence>
<dbReference type="PROSITE" id="PS50222">
    <property type="entry name" value="EF_HAND_2"/>
    <property type="match status" value="2"/>
</dbReference>
<dbReference type="InterPro" id="IPR018247">
    <property type="entry name" value="EF_Hand_1_Ca_BS"/>
</dbReference>
<reference evidence="19 20" key="1">
    <citation type="submission" date="2019-07" db="EMBL/GenBank/DDBJ databases">
        <title>Draft genome assembly of a fouling barnacle, Amphibalanus amphitrite (Darwin, 1854): The first reference genome for Thecostraca.</title>
        <authorList>
            <person name="Kim W."/>
        </authorList>
    </citation>
    <scope>NUCLEOTIDE SEQUENCE [LARGE SCALE GENOMIC DNA]</scope>
    <source>
        <strain evidence="19">SNU_AA5</strain>
        <tissue evidence="19">Soma without cirri and trophi</tissue>
    </source>
</reference>
<evidence type="ECO:0000256" key="1">
    <source>
        <dbReference type="ARBA" id="ARBA00004170"/>
    </source>
</evidence>